<keyword evidence="4" id="KW-1185">Reference proteome</keyword>
<feature type="region of interest" description="Disordered" evidence="1">
    <location>
        <begin position="1"/>
        <end position="28"/>
    </location>
</feature>
<reference evidence="3 4" key="1">
    <citation type="submission" date="2024-03" db="EMBL/GenBank/DDBJ databases">
        <title>The complete genome of Streptomyces sirii sp.nov.</title>
        <authorList>
            <person name="Zakalyukina Y.V."/>
            <person name="Belik A.R."/>
            <person name="Biryukov M.V."/>
            <person name="Baturina O.A."/>
            <person name="Kabilov M.R."/>
        </authorList>
    </citation>
    <scope>NUCLEOTIDE SEQUENCE [LARGE SCALE GENOMIC DNA]</scope>
    <source>
        <strain evidence="3 4">BP-8</strain>
    </source>
</reference>
<name>A0ABZ2R552_9ACTN</name>
<feature type="region of interest" description="Disordered" evidence="1">
    <location>
        <begin position="52"/>
        <end position="121"/>
    </location>
</feature>
<sequence>MANTSGASPPESAVSDTEGGEGGPGRVPVRLVLAGGLVGAVLLTASLVVGLTSSPTVSVPRLPKMPSLPTDPGSMPTGFPTDLPTGLPSLPPMPTDFPTGLPTDLPTDLPPLPTDLTGGGS</sequence>
<dbReference type="EMBL" id="CP147982">
    <property type="protein sequence ID" value="WXK80927.1"/>
    <property type="molecule type" value="Genomic_DNA"/>
</dbReference>
<evidence type="ECO:0000256" key="2">
    <source>
        <dbReference type="SAM" id="Phobius"/>
    </source>
</evidence>
<dbReference type="Proteomes" id="UP001626628">
    <property type="component" value="Chromosome"/>
</dbReference>
<evidence type="ECO:0000256" key="1">
    <source>
        <dbReference type="SAM" id="MobiDB-lite"/>
    </source>
</evidence>
<evidence type="ECO:0000313" key="4">
    <source>
        <dbReference type="Proteomes" id="UP001626628"/>
    </source>
</evidence>
<dbReference type="RefSeq" id="WP_407288826.1">
    <property type="nucleotide sequence ID" value="NZ_CP147982.1"/>
</dbReference>
<organism evidence="3 4">
    <name type="scientific">Streptomyces sirii</name>
    <dbReference type="NCBI Taxonomy" id="3127701"/>
    <lineage>
        <taxon>Bacteria</taxon>
        <taxon>Bacillati</taxon>
        <taxon>Actinomycetota</taxon>
        <taxon>Actinomycetes</taxon>
        <taxon>Kitasatosporales</taxon>
        <taxon>Streptomycetaceae</taxon>
        <taxon>Streptomyces</taxon>
    </lineage>
</organism>
<evidence type="ECO:0000313" key="3">
    <source>
        <dbReference type="EMBL" id="WXK80927.1"/>
    </source>
</evidence>
<keyword evidence="2" id="KW-0812">Transmembrane</keyword>
<protein>
    <submittedName>
        <fullName evidence="3">Uncharacterized protein</fullName>
    </submittedName>
</protein>
<feature type="transmembrane region" description="Helical" evidence="2">
    <location>
        <begin position="31"/>
        <end position="51"/>
    </location>
</feature>
<keyword evidence="2" id="KW-1133">Transmembrane helix</keyword>
<accession>A0ABZ2R552</accession>
<keyword evidence="2" id="KW-0472">Membrane</keyword>
<feature type="compositionally biased region" description="Low complexity" evidence="1">
    <location>
        <begin position="96"/>
        <end position="107"/>
    </location>
</feature>
<proteinExistence type="predicted"/>
<gene>
    <name evidence="3" type="ORF">WAB15_35690</name>
</gene>